<feature type="domain" description="Peptidase A1" evidence="2">
    <location>
        <begin position="8"/>
        <end position="271"/>
    </location>
</feature>
<protein>
    <recommendedName>
        <fullName evidence="2">Peptidase A1 domain-containing protein</fullName>
    </recommendedName>
</protein>
<name>A0A565B7C3_9BRAS</name>
<dbReference type="InterPro" id="IPR033121">
    <property type="entry name" value="PEPTIDASE_A1"/>
</dbReference>
<reference evidence="3" key="1">
    <citation type="submission" date="2019-07" db="EMBL/GenBank/DDBJ databases">
        <authorList>
            <person name="Dittberner H."/>
        </authorList>
    </citation>
    <scope>NUCLEOTIDE SEQUENCE [LARGE SCALE GENOMIC DNA]</scope>
</reference>
<accession>A0A565B7C3</accession>
<evidence type="ECO:0000259" key="2">
    <source>
        <dbReference type="PROSITE" id="PS51767"/>
    </source>
</evidence>
<dbReference type="OrthoDB" id="1081919at2759"/>
<evidence type="ECO:0000256" key="1">
    <source>
        <dbReference type="ARBA" id="ARBA00007447"/>
    </source>
</evidence>
<dbReference type="Pfam" id="PF14543">
    <property type="entry name" value="TAXi_N"/>
    <property type="match status" value="1"/>
</dbReference>
<comment type="caution">
    <text evidence="3">The sequence shown here is derived from an EMBL/GenBank/DDBJ whole genome shotgun (WGS) entry which is preliminary data.</text>
</comment>
<sequence length="271" mass="29016">MNTKTGLYYTSVTVGEPPLVVNLVVDVRGPALWFQCEETGYNSTTYTPILCGSHGCKQAKDECSTCYGTYGPSCRNNTCIEYIETQSTYNSVSASLVKDNVILSYTSPSAYVAPKLSARLPLACMSALEVVAGLPSGSQGILGLGNGSTSFGFVNGLVSSYKIPFKVALCLPSKPGKNHSGLVYIGGGPYLLPPSRKDVSGLLVSTPLVPIPETREHGEDNYYIDVKSIQVNGETLSFNHNLLTFNKTSHHGGTKINNLTPYTLIHLQSSC</sequence>
<dbReference type="Gene3D" id="2.40.70.10">
    <property type="entry name" value="Acid Proteases"/>
    <property type="match status" value="2"/>
</dbReference>
<keyword evidence="4" id="KW-1185">Reference proteome</keyword>
<dbReference type="InterPro" id="IPR001461">
    <property type="entry name" value="Aspartic_peptidase_A1"/>
</dbReference>
<dbReference type="SUPFAM" id="SSF50630">
    <property type="entry name" value="Acid proteases"/>
    <property type="match status" value="1"/>
</dbReference>
<dbReference type="GO" id="GO:0004190">
    <property type="term" value="F:aspartic-type endopeptidase activity"/>
    <property type="evidence" value="ECO:0007669"/>
    <property type="project" value="InterPro"/>
</dbReference>
<organism evidence="3 4">
    <name type="scientific">Arabis nemorensis</name>
    <dbReference type="NCBI Taxonomy" id="586526"/>
    <lineage>
        <taxon>Eukaryota</taxon>
        <taxon>Viridiplantae</taxon>
        <taxon>Streptophyta</taxon>
        <taxon>Embryophyta</taxon>
        <taxon>Tracheophyta</taxon>
        <taxon>Spermatophyta</taxon>
        <taxon>Magnoliopsida</taxon>
        <taxon>eudicotyledons</taxon>
        <taxon>Gunneridae</taxon>
        <taxon>Pentapetalae</taxon>
        <taxon>rosids</taxon>
        <taxon>malvids</taxon>
        <taxon>Brassicales</taxon>
        <taxon>Brassicaceae</taxon>
        <taxon>Arabideae</taxon>
        <taxon>Arabis</taxon>
    </lineage>
</organism>
<dbReference type="PANTHER" id="PTHR47965:SF103">
    <property type="entry name" value="EUKARYOTIC ASPARTYL PROTEASE FAMILY PROTEIN"/>
    <property type="match status" value="1"/>
</dbReference>
<dbReference type="InterPro" id="IPR032799">
    <property type="entry name" value="TAXi_C"/>
</dbReference>
<dbReference type="Proteomes" id="UP000489600">
    <property type="component" value="Unassembled WGS sequence"/>
</dbReference>
<evidence type="ECO:0000313" key="4">
    <source>
        <dbReference type="Proteomes" id="UP000489600"/>
    </source>
</evidence>
<dbReference type="PROSITE" id="PS51767">
    <property type="entry name" value="PEPTIDASE_A1"/>
    <property type="match status" value="1"/>
</dbReference>
<proteinExistence type="inferred from homology"/>
<dbReference type="InterPro" id="IPR032861">
    <property type="entry name" value="TAXi_N"/>
</dbReference>
<evidence type="ECO:0000313" key="3">
    <source>
        <dbReference type="EMBL" id="VVA96655.1"/>
    </source>
</evidence>
<dbReference type="EMBL" id="CABITT030000003">
    <property type="protein sequence ID" value="VVA96655.1"/>
    <property type="molecule type" value="Genomic_DNA"/>
</dbReference>
<dbReference type="GO" id="GO:0006508">
    <property type="term" value="P:proteolysis"/>
    <property type="evidence" value="ECO:0007669"/>
    <property type="project" value="InterPro"/>
</dbReference>
<dbReference type="InterPro" id="IPR021109">
    <property type="entry name" value="Peptidase_aspartic_dom_sf"/>
</dbReference>
<comment type="similarity">
    <text evidence="1">Belongs to the peptidase A1 family.</text>
</comment>
<gene>
    <name evidence="3" type="ORF">ANE_LOCUS7100</name>
</gene>
<dbReference type="AlphaFoldDB" id="A0A565B7C3"/>
<dbReference type="Pfam" id="PF14541">
    <property type="entry name" value="TAXi_C"/>
    <property type="match status" value="1"/>
</dbReference>
<dbReference type="PANTHER" id="PTHR47965">
    <property type="entry name" value="ASPARTYL PROTEASE-RELATED"/>
    <property type="match status" value="1"/>
</dbReference>